<evidence type="ECO:0000313" key="4">
    <source>
        <dbReference type="Proteomes" id="UP000242525"/>
    </source>
</evidence>
<dbReference type="EMBL" id="CCBN010000009">
    <property type="protein sequence ID" value="CDO54899.1"/>
    <property type="molecule type" value="Genomic_DNA"/>
</dbReference>
<evidence type="ECO:0000259" key="2">
    <source>
        <dbReference type="Pfam" id="PF02805"/>
    </source>
</evidence>
<evidence type="ECO:0000256" key="1">
    <source>
        <dbReference type="ARBA" id="ARBA00023159"/>
    </source>
</evidence>
<dbReference type="InterPro" id="IPR004026">
    <property type="entry name" value="Ada_DNA_repair_Zn-bd"/>
</dbReference>
<reference evidence="3" key="1">
    <citation type="submission" date="2014-03" db="EMBL/GenBank/DDBJ databases">
        <authorList>
            <person name="Casaregola S."/>
        </authorList>
    </citation>
    <scope>NUCLEOTIDE SEQUENCE [LARGE SCALE GENOMIC DNA]</scope>
    <source>
        <strain evidence="3">CLIB 918</strain>
    </source>
</reference>
<dbReference type="GO" id="GO:0006355">
    <property type="term" value="P:regulation of DNA-templated transcription"/>
    <property type="evidence" value="ECO:0007669"/>
    <property type="project" value="InterPro"/>
</dbReference>
<sequence length="330" mass="37660">MSPPEIHYFRENNEKNNFLWKCIREHKQVDGVFHANKKIISKLCRTSCTSRSTPNPNREDFVWFKTLHDGKRFGYMPCRRCHAANPNYKNPRERIKIAKQLGRQEMALNGRAPTLGNIAFHLKLSYEYCQRCFYDNGFSWSKFCKELLAVKEATKIDESIKGNQAQKKAVASNNNIETTQIEESMVEDMSEQNQNFSSSTRQLLISSVPAVDSVPQMEQLSLPSFSTRDKLVDPRSLQNVIIDSYENESEDTGWQIPPPMTTATATSSVYGPTLSSASCTVGKSKAHDPTLLADENIDISLGRVNLLLNEPDFSMEKSDKEFEEEMDHWI</sequence>
<dbReference type="Gene3D" id="3.40.10.10">
    <property type="entry name" value="DNA Methylphosphotriester Repair Domain"/>
    <property type="match status" value="1"/>
</dbReference>
<protein>
    <submittedName>
        <fullName evidence="3">Similar to Bacillus cereus WP_000654819 AraC family transcriptional regulator [Bacillus cereus]</fullName>
    </submittedName>
</protein>
<comment type="caution">
    <text evidence="3">The sequence shown here is derived from an EMBL/GenBank/DDBJ whole genome shotgun (WGS) entry which is preliminary data.</text>
</comment>
<proteinExistence type="predicted"/>
<dbReference type="AlphaFoldDB" id="A0A0J9XBL9"/>
<dbReference type="InterPro" id="IPR035451">
    <property type="entry name" value="Ada-like_dom_sf"/>
</dbReference>
<keyword evidence="4" id="KW-1185">Reference proteome</keyword>
<gene>
    <name evidence="3" type="ORF">BN980_GECA09s00994g</name>
</gene>
<dbReference type="SUPFAM" id="SSF57884">
    <property type="entry name" value="Ada DNA repair protein, N-terminal domain (N-Ada 10)"/>
    <property type="match status" value="1"/>
</dbReference>
<accession>A0A0J9XBL9</accession>
<dbReference type="GO" id="GO:0008270">
    <property type="term" value="F:zinc ion binding"/>
    <property type="evidence" value="ECO:0007669"/>
    <property type="project" value="InterPro"/>
</dbReference>
<dbReference type="GO" id="GO:0006281">
    <property type="term" value="P:DNA repair"/>
    <property type="evidence" value="ECO:0007669"/>
    <property type="project" value="InterPro"/>
</dbReference>
<dbReference type="GO" id="GO:0008168">
    <property type="term" value="F:methyltransferase activity"/>
    <property type="evidence" value="ECO:0007669"/>
    <property type="project" value="InterPro"/>
</dbReference>
<evidence type="ECO:0000313" key="3">
    <source>
        <dbReference type="EMBL" id="CDO54899.1"/>
    </source>
</evidence>
<feature type="domain" description="Ada DNA repair metal-binding" evidence="2">
    <location>
        <begin position="25"/>
        <end position="82"/>
    </location>
</feature>
<keyword evidence="1" id="KW-0010">Activator</keyword>
<name>A0A0J9XBL9_GEOCN</name>
<organism evidence="3 4">
    <name type="scientific">Geotrichum candidum</name>
    <name type="common">Oospora lactis</name>
    <name type="synonym">Dipodascus geotrichum</name>
    <dbReference type="NCBI Taxonomy" id="1173061"/>
    <lineage>
        <taxon>Eukaryota</taxon>
        <taxon>Fungi</taxon>
        <taxon>Dikarya</taxon>
        <taxon>Ascomycota</taxon>
        <taxon>Saccharomycotina</taxon>
        <taxon>Dipodascomycetes</taxon>
        <taxon>Dipodascales</taxon>
        <taxon>Dipodascaceae</taxon>
        <taxon>Geotrichum</taxon>
    </lineage>
</organism>
<dbReference type="Proteomes" id="UP000242525">
    <property type="component" value="Unassembled WGS sequence"/>
</dbReference>
<dbReference type="GO" id="GO:0003677">
    <property type="term" value="F:DNA binding"/>
    <property type="evidence" value="ECO:0007669"/>
    <property type="project" value="InterPro"/>
</dbReference>
<dbReference type="Pfam" id="PF02805">
    <property type="entry name" value="Ada_Zn_binding"/>
    <property type="match status" value="1"/>
</dbReference>